<reference evidence="1" key="1">
    <citation type="submission" date="2020-09" db="EMBL/GenBank/DDBJ databases">
        <title>Iningainema tapete sp. nov. (Scytonemataceae, Cyanobacteria) from greenhouses in central Florida (USA) produces two types of nodularin with biosynthetic potential for microcystin-LR and anabaenopeptins.</title>
        <authorList>
            <person name="Berthold D.E."/>
            <person name="Lefler F.W."/>
            <person name="Huang I.-S."/>
            <person name="Abdulla H."/>
            <person name="Zimba P.V."/>
            <person name="Laughinghouse H.D. IV."/>
        </authorList>
    </citation>
    <scope>NUCLEOTIDE SEQUENCE</scope>
    <source>
        <strain evidence="1">BLCCT55</strain>
    </source>
</reference>
<keyword evidence="2" id="KW-1185">Reference proteome</keyword>
<organism evidence="1 2">
    <name type="scientific">Iningainema tapete BLCC-T55</name>
    <dbReference type="NCBI Taxonomy" id="2748662"/>
    <lineage>
        <taxon>Bacteria</taxon>
        <taxon>Bacillati</taxon>
        <taxon>Cyanobacteriota</taxon>
        <taxon>Cyanophyceae</taxon>
        <taxon>Nostocales</taxon>
        <taxon>Scytonemataceae</taxon>
        <taxon>Iningainema tapete</taxon>
    </lineage>
</organism>
<protein>
    <submittedName>
        <fullName evidence="1">Uncharacterized protein</fullName>
    </submittedName>
</protein>
<dbReference type="EMBL" id="JACXAE010000017">
    <property type="protein sequence ID" value="MBD2771340.1"/>
    <property type="molecule type" value="Genomic_DNA"/>
</dbReference>
<accession>A0A8J6XEM1</accession>
<comment type="caution">
    <text evidence="1">The sequence shown here is derived from an EMBL/GenBank/DDBJ whole genome shotgun (WGS) entry which is preliminary data.</text>
</comment>
<dbReference type="Proteomes" id="UP000629098">
    <property type="component" value="Unassembled WGS sequence"/>
</dbReference>
<dbReference type="RefSeq" id="WP_190825637.1">
    <property type="nucleotide sequence ID" value="NZ_CAWPPI010000017.1"/>
</dbReference>
<gene>
    <name evidence="1" type="ORF">ICL16_04185</name>
</gene>
<dbReference type="AlphaFoldDB" id="A0A8J6XEM1"/>
<sequence length="87" mass="10012">MYKHITKTFNKVTIGMLRHNVKELLGVLDTKLVKKWALEHGMGKLDMRRKYCWQMVLDAVFVWINKGDRSLCGVGAGYEQLEWAAAA</sequence>
<proteinExistence type="predicted"/>
<name>A0A8J6XEM1_9CYAN</name>
<evidence type="ECO:0000313" key="2">
    <source>
        <dbReference type="Proteomes" id="UP000629098"/>
    </source>
</evidence>
<evidence type="ECO:0000313" key="1">
    <source>
        <dbReference type="EMBL" id="MBD2771340.1"/>
    </source>
</evidence>